<gene>
    <name evidence="5" type="ORF">GLOINDRAFT_6368</name>
</gene>
<dbReference type="AlphaFoldDB" id="U9TGZ0"/>
<dbReference type="HOGENOM" id="CLU_729868_0_0_1"/>
<comment type="subcellular location">
    <subcellularLocation>
        <location evidence="1">Host cell</location>
    </subcellularLocation>
    <subcellularLocation>
        <location evidence="2">Secreted</location>
    </subcellularLocation>
</comment>
<evidence type="ECO:0000256" key="3">
    <source>
        <dbReference type="ARBA" id="ARBA00022525"/>
    </source>
</evidence>
<evidence type="ECO:0000256" key="2">
    <source>
        <dbReference type="ARBA" id="ARBA00004613"/>
    </source>
</evidence>
<feature type="domain" description="Crinkler effector protein N-terminal" evidence="4">
    <location>
        <begin position="19"/>
        <end position="113"/>
    </location>
</feature>
<dbReference type="InterPro" id="IPR045379">
    <property type="entry name" value="Crinkler_N"/>
</dbReference>
<keyword evidence="3" id="KW-0964">Secreted</keyword>
<proteinExistence type="predicted"/>
<dbReference type="Pfam" id="PF20147">
    <property type="entry name" value="Crinkler"/>
    <property type="match status" value="1"/>
</dbReference>
<dbReference type="GO" id="GO:0043657">
    <property type="term" value="C:host cell"/>
    <property type="evidence" value="ECO:0007669"/>
    <property type="project" value="UniProtKB-SubCell"/>
</dbReference>
<dbReference type="VEuPathDB" id="FungiDB:RhiirFUN_023331"/>
<accession>U9TGZ0</accession>
<sequence length="379" mass="43771">MTYYVVLGEVPVKRKLDFVEFESSELVMNLRHVIYDKKKNTFFKQNIDESDLVLWKVDISFGNENDNLKMLDDTSCIINVKQDLEGKEMFSGDPISDHLEHFDKTRCSIHIIVLPPPPPPRERKMVEDEEDNRVKKEKFQNLLNSLPEINIQDKIQNSADTSLLAIQQYETVTALIYPSGDKECVIGKVQYRQIAEEQDVWCIIDGKRDQLGHDFSNGKLIMVHQRNQLLVIFQSSVPSESLKDKFKLCGGISRLIFGESGMLCNQAKDFSGDEFTHKLIHMHINLEETEVEGEKADPYTCCSCFFGSDYIAYKCLKRLKEDKEDLRTFIETAMGSLCEQLFELVSHEILGTFSKKFLFDDISKIEKNIIDQLPRFLNP</sequence>
<protein>
    <recommendedName>
        <fullName evidence="4">Crinkler effector protein N-terminal domain-containing protein</fullName>
    </recommendedName>
</protein>
<name>U9TGZ0_RHIID</name>
<evidence type="ECO:0000313" key="5">
    <source>
        <dbReference type="EMBL" id="ESA02591.1"/>
    </source>
</evidence>
<dbReference type="EMBL" id="KI295597">
    <property type="protein sequence ID" value="ESA02591.1"/>
    <property type="molecule type" value="Genomic_DNA"/>
</dbReference>
<organism evidence="5">
    <name type="scientific">Rhizophagus irregularis (strain DAOM 181602 / DAOM 197198 / MUCL 43194)</name>
    <name type="common">Arbuscular mycorrhizal fungus</name>
    <name type="synonym">Glomus intraradices</name>
    <dbReference type="NCBI Taxonomy" id="747089"/>
    <lineage>
        <taxon>Eukaryota</taxon>
        <taxon>Fungi</taxon>
        <taxon>Fungi incertae sedis</taxon>
        <taxon>Mucoromycota</taxon>
        <taxon>Glomeromycotina</taxon>
        <taxon>Glomeromycetes</taxon>
        <taxon>Glomerales</taxon>
        <taxon>Glomeraceae</taxon>
        <taxon>Rhizophagus</taxon>
    </lineage>
</organism>
<reference evidence="5" key="1">
    <citation type="submission" date="2013-07" db="EMBL/GenBank/DDBJ databases">
        <title>The genome of an arbuscular mycorrhizal fungus provides insights into the evolution of the oldest plant symbiosis.</title>
        <authorList>
            <consortium name="DOE Joint Genome Institute"/>
            <person name="Tisserant E."/>
            <person name="Malbreil M."/>
            <person name="Kuo A."/>
            <person name="Kohler A."/>
            <person name="Symeonidi A."/>
            <person name="Balestrini R."/>
            <person name="Charron P."/>
            <person name="Duensing N."/>
            <person name="Frei-dit-Frey N."/>
            <person name="Gianinazzi-Pearson V."/>
            <person name="Gilbert B."/>
            <person name="Handa Y."/>
            <person name="Hijri M."/>
            <person name="Kaul R."/>
            <person name="Kawaguchi M."/>
            <person name="Krajinski F."/>
            <person name="Lammers P."/>
            <person name="Lapierre D."/>
            <person name="Masclaux F.G."/>
            <person name="Murat C."/>
            <person name="Morin E."/>
            <person name="Ndikumana S."/>
            <person name="Pagni M."/>
            <person name="Petitpierre D."/>
            <person name="Requena N."/>
            <person name="Rosikiewicz P."/>
            <person name="Riley R."/>
            <person name="Saito K."/>
            <person name="San Clemente H."/>
            <person name="Shapiro H."/>
            <person name="van Tuinen D."/>
            <person name="Becard G."/>
            <person name="Bonfante P."/>
            <person name="Paszkowski U."/>
            <person name="Shachar-Hill Y."/>
            <person name="Young J.P."/>
            <person name="Sanders I.R."/>
            <person name="Henrissat B."/>
            <person name="Rensing S.A."/>
            <person name="Grigoriev I.V."/>
            <person name="Corradi N."/>
            <person name="Roux C."/>
            <person name="Martin F."/>
        </authorList>
    </citation>
    <scope>NUCLEOTIDE SEQUENCE</scope>
    <source>
        <strain evidence="5">DAOM 197198</strain>
    </source>
</reference>
<evidence type="ECO:0000256" key="1">
    <source>
        <dbReference type="ARBA" id="ARBA00004340"/>
    </source>
</evidence>
<dbReference type="GO" id="GO:0005576">
    <property type="term" value="C:extracellular region"/>
    <property type="evidence" value="ECO:0007669"/>
    <property type="project" value="UniProtKB-SubCell"/>
</dbReference>
<evidence type="ECO:0000259" key="4">
    <source>
        <dbReference type="Pfam" id="PF20147"/>
    </source>
</evidence>